<gene>
    <name evidence="1" type="ORF">GCM10025875_05330</name>
</gene>
<keyword evidence="2" id="KW-1185">Reference proteome</keyword>
<dbReference type="AlphaFoldDB" id="A0AA37XCS6"/>
<evidence type="ECO:0000313" key="2">
    <source>
        <dbReference type="Proteomes" id="UP001157161"/>
    </source>
</evidence>
<dbReference type="EMBL" id="BSUM01000001">
    <property type="protein sequence ID" value="GMA30541.1"/>
    <property type="molecule type" value="Genomic_DNA"/>
</dbReference>
<dbReference type="Proteomes" id="UP001157161">
    <property type="component" value="Unassembled WGS sequence"/>
</dbReference>
<comment type="caution">
    <text evidence="1">The sequence shown here is derived from an EMBL/GenBank/DDBJ whole genome shotgun (WGS) entry which is preliminary data.</text>
</comment>
<reference evidence="1" key="1">
    <citation type="journal article" date="2014" name="Int. J. Syst. Evol. Microbiol.">
        <title>Complete genome sequence of Corynebacterium casei LMG S-19264T (=DSM 44701T), isolated from a smear-ripened cheese.</title>
        <authorList>
            <consortium name="US DOE Joint Genome Institute (JGI-PGF)"/>
            <person name="Walter F."/>
            <person name="Albersmeier A."/>
            <person name="Kalinowski J."/>
            <person name="Ruckert C."/>
        </authorList>
    </citation>
    <scope>NUCLEOTIDE SEQUENCE</scope>
    <source>
        <strain evidence="1">NBRC 112290</strain>
    </source>
</reference>
<name>A0AA37XCS6_9MICO</name>
<reference evidence="1" key="2">
    <citation type="submission" date="2023-02" db="EMBL/GenBank/DDBJ databases">
        <authorList>
            <person name="Sun Q."/>
            <person name="Mori K."/>
        </authorList>
    </citation>
    <scope>NUCLEOTIDE SEQUENCE</scope>
    <source>
        <strain evidence="1">NBRC 112290</strain>
    </source>
</reference>
<accession>A0AA37XCS6</accession>
<protein>
    <submittedName>
        <fullName evidence="1">Uncharacterized protein</fullName>
    </submittedName>
</protein>
<organism evidence="1 2">
    <name type="scientific">Litorihabitans aurantiacus</name>
    <dbReference type="NCBI Taxonomy" id="1930061"/>
    <lineage>
        <taxon>Bacteria</taxon>
        <taxon>Bacillati</taxon>
        <taxon>Actinomycetota</taxon>
        <taxon>Actinomycetes</taxon>
        <taxon>Micrococcales</taxon>
        <taxon>Beutenbergiaceae</taxon>
        <taxon>Litorihabitans</taxon>
    </lineage>
</organism>
<sequence>MSSTYVVRATSPALVECGGVVPDVSSGWISVAALTSGSLRRVAAPGGQSVRALARPCGPCEVGTADRWGRRPLLTKQCSTVASR</sequence>
<evidence type="ECO:0000313" key="1">
    <source>
        <dbReference type="EMBL" id="GMA30541.1"/>
    </source>
</evidence>
<proteinExistence type="predicted"/>